<organism evidence="2 3">
    <name type="scientific">Apiotrichum porosum</name>
    <dbReference type="NCBI Taxonomy" id="105984"/>
    <lineage>
        <taxon>Eukaryota</taxon>
        <taxon>Fungi</taxon>
        <taxon>Dikarya</taxon>
        <taxon>Basidiomycota</taxon>
        <taxon>Agaricomycotina</taxon>
        <taxon>Tremellomycetes</taxon>
        <taxon>Trichosporonales</taxon>
        <taxon>Trichosporonaceae</taxon>
        <taxon>Apiotrichum</taxon>
    </lineage>
</organism>
<evidence type="ECO:0000256" key="1">
    <source>
        <dbReference type="SAM" id="MobiDB-lite"/>
    </source>
</evidence>
<dbReference type="OrthoDB" id="2575262at2759"/>
<proteinExistence type="predicted"/>
<feature type="compositionally biased region" description="Low complexity" evidence="1">
    <location>
        <begin position="254"/>
        <end position="268"/>
    </location>
</feature>
<accession>A0A427XF95</accession>
<reference evidence="2 3" key="1">
    <citation type="submission" date="2018-11" db="EMBL/GenBank/DDBJ databases">
        <title>Genome sequence of Apiotrichum porosum DSM 27194.</title>
        <authorList>
            <person name="Aliyu H."/>
            <person name="Gorte O."/>
            <person name="Ochsenreither K."/>
        </authorList>
    </citation>
    <scope>NUCLEOTIDE SEQUENCE [LARGE SCALE GENOMIC DNA]</scope>
    <source>
        <strain evidence="2 3">DSM 27194</strain>
    </source>
</reference>
<keyword evidence="3" id="KW-1185">Reference proteome</keyword>
<dbReference type="GeneID" id="39587627"/>
<comment type="caution">
    <text evidence="2">The sequence shown here is derived from an EMBL/GenBank/DDBJ whole genome shotgun (WGS) entry which is preliminary data.</text>
</comment>
<evidence type="ECO:0000313" key="3">
    <source>
        <dbReference type="Proteomes" id="UP000279236"/>
    </source>
</evidence>
<sequence length="501" mass="51819">MPAAKPYLDIDLKHAMVAHSHGPPHSSSHNSSNNSNNNKMALVSGSSSAPRSSAGALLSLSQDITALVSLSIEATASLVNDYVRTALGTIGVGELVRPESARRGGSSNSESGAGLAVVVVGASDPTGQSLTLRLAKSGYTVFPFVPVSAPGSTGAAPASSPFSALLLAWSGVQKRLQARDPDHTGAVVPLVIDDMGDAFLSANPYTTAPPSPPRRGGRFAHAGETVRAYCRENGLALVAIVCAAPPAIRPPSPRRNNNNNSNNGSGSSADTLVPCLSGPIHEVPLSGIPTSALARTDEEALIALYRANILDPLCVVRALGDLLVSPRGDGRTRGRVLFVETNGTVEDLDPTAAFGPFTGAARMISAARAETARLLRAELGGAGIDVCEIVVGPMAPRLVGPVHLRSSSGDSDTDCALAQYDEKRPAVIPRDGPLASRIRLLARIFAVDDALVYSCVRRAIEDRYPRARHHAGLAPLLSTVANATPGAGIREHTCARVPAGS</sequence>
<feature type="region of interest" description="Disordered" evidence="1">
    <location>
        <begin position="248"/>
        <end position="271"/>
    </location>
</feature>
<protein>
    <submittedName>
        <fullName evidence="2">Uncharacterized protein</fullName>
    </submittedName>
</protein>
<feature type="compositionally biased region" description="Low complexity" evidence="1">
    <location>
        <begin position="25"/>
        <end position="47"/>
    </location>
</feature>
<dbReference type="AlphaFoldDB" id="A0A427XF95"/>
<name>A0A427XF95_9TREE</name>
<gene>
    <name evidence="2" type="ORF">EHS24_003084</name>
</gene>
<evidence type="ECO:0000313" key="2">
    <source>
        <dbReference type="EMBL" id="RSH77528.1"/>
    </source>
</evidence>
<feature type="region of interest" description="Disordered" evidence="1">
    <location>
        <begin position="18"/>
        <end position="47"/>
    </location>
</feature>
<dbReference type="EMBL" id="RSCE01000015">
    <property type="protein sequence ID" value="RSH77528.1"/>
    <property type="molecule type" value="Genomic_DNA"/>
</dbReference>
<dbReference type="Proteomes" id="UP000279236">
    <property type="component" value="Unassembled WGS sequence"/>
</dbReference>
<dbReference type="STRING" id="105984.A0A427XF95"/>
<dbReference type="RefSeq" id="XP_028472675.1">
    <property type="nucleotide sequence ID" value="XM_028618787.1"/>
</dbReference>